<evidence type="ECO:0000313" key="4">
    <source>
        <dbReference type="EMBL" id="CAB5229328.1"/>
    </source>
</evidence>
<protein>
    <submittedName>
        <fullName evidence="4">Uncharacterized protein</fullName>
    </submittedName>
</protein>
<proteinExistence type="predicted"/>
<dbReference type="EMBL" id="LR796952">
    <property type="protein sequence ID" value="CAB4177516.1"/>
    <property type="molecule type" value="Genomic_DNA"/>
</dbReference>
<reference evidence="4" key="1">
    <citation type="submission" date="2020-05" db="EMBL/GenBank/DDBJ databases">
        <authorList>
            <person name="Chiriac C."/>
            <person name="Salcher M."/>
            <person name="Ghai R."/>
            <person name="Kavagutti S V."/>
        </authorList>
    </citation>
    <scope>NUCLEOTIDE SEQUENCE</scope>
</reference>
<dbReference type="EMBL" id="LR796869">
    <property type="protein sequence ID" value="CAB4171634.1"/>
    <property type="molecule type" value="Genomic_DNA"/>
</dbReference>
<evidence type="ECO:0000313" key="2">
    <source>
        <dbReference type="EMBL" id="CAB4177516.1"/>
    </source>
</evidence>
<evidence type="ECO:0000313" key="3">
    <source>
        <dbReference type="EMBL" id="CAB4202753.1"/>
    </source>
</evidence>
<accession>A0A6J7XEJ7</accession>
<name>A0A6J7XEJ7_9CAUD</name>
<dbReference type="EMBL" id="LR797317">
    <property type="protein sequence ID" value="CAB4202753.1"/>
    <property type="molecule type" value="Genomic_DNA"/>
</dbReference>
<evidence type="ECO:0000313" key="1">
    <source>
        <dbReference type="EMBL" id="CAB4171634.1"/>
    </source>
</evidence>
<sequence length="109" mass="12333">MAENFAPGSFDLAYDSLTGTRQQMHFTTDNKIVLETTVEIDQIAEQNKAIRNEISRTDKLPDGMVKVASIPMVLYMDLKQRGILGDKAALRKWLATDEAAPYRTHWMTS</sequence>
<organism evidence="4">
    <name type="scientific">uncultured Caudovirales phage</name>
    <dbReference type="NCBI Taxonomy" id="2100421"/>
    <lineage>
        <taxon>Viruses</taxon>
        <taxon>Duplodnaviria</taxon>
        <taxon>Heunggongvirae</taxon>
        <taxon>Uroviricota</taxon>
        <taxon>Caudoviricetes</taxon>
        <taxon>Peduoviridae</taxon>
        <taxon>Maltschvirus</taxon>
        <taxon>Maltschvirus maltsch</taxon>
    </lineage>
</organism>
<dbReference type="EMBL" id="LR798398">
    <property type="protein sequence ID" value="CAB5229328.1"/>
    <property type="molecule type" value="Genomic_DNA"/>
</dbReference>
<gene>
    <name evidence="2" type="ORF">UFOVP1014_6</name>
    <name evidence="3" type="ORF">UFOVP1368_34</name>
    <name evidence="4" type="ORF">UFOVP1552_41</name>
    <name evidence="1" type="ORF">UFOVP933_9</name>
</gene>